<proteinExistence type="predicted"/>
<protein>
    <submittedName>
        <fullName evidence="1">Lasso RiPP family leader peptide-containing protein</fullName>
    </submittedName>
</protein>
<dbReference type="NCBIfam" id="NF033521">
    <property type="entry name" value="lasso_leader_L3"/>
    <property type="match status" value="1"/>
</dbReference>
<name>A0ABW2C4L7_9PSEU</name>
<evidence type="ECO:0000313" key="2">
    <source>
        <dbReference type="Proteomes" id="UP001596337"/>
    </source>
</evidence>
<evidence type="ECO:0000313" key="1">
    <source>
        <dbReference type="EMBL" id="MFC6869734.1"/>
    </source>
</evidence>
<dbReference type="Proteomes" id="UP001596337">
    <property type="component" value="Unassembled WGS sequence"/>
</dbReference>
<sequence>MRSEYVAPEIEELGTVAELTLGEAEGSKLDADFAAGTLFGDITFS</sequence>
<keyword evidence="2" id="KW-1185">Reference proteome</keyword>
<organism evidence="1 2">
    <name type="scientific">Haloechinothrix salitolerans</name>
    <dbReference type="NCBI Taxonomy" id="926830"/>
    <lineage>
        <taxon>Bacteria</taxon>
        <taxon>Bacillati</taxon>
        <taxon>Actinomycetota</taxon>
        <taxon>Actinomycetes</taxon>
        <taxon>Pseudonocardiales</taxon>
        <taxon>Pseudonocardiaceae</taxon>
        <taxon>Haloechinothrix</taxon>
    </lineage>
</organism>
<dbReference type="EMBL" id="JBHSXX010000001">
    <property type="protein sequence ID" value="MFC6869734.1"/>
    <property type="molecule type" value="Genomic_DNA"/>
</dbReference>
<comment type="caution">
    <text evidence="1">The sequence shown here is derived from an EMBL/GenBank/DDBJ whole genome shotgun (WGS) entry which is preliminary data.</text>
</comment>
<accession>A0ABW2C4L7</accession>
<dbReference type="RefSeq" id="WP_345397722.1">
    <property type="nucleotide sequence ID" value="NZ_BAABLA010000027.1"/>
</dbReference>
<reference evidence="2" key="1">
    <citation type="journal article" date="2019" name="Int. J. Syst. Evol. Microbiol.">
        <title>The Global Catalogue of Microorganisms (GCM) 10K type strain sequencing project: providing services to taxonomists for standard genome sequencing and annotation.</title>
        <authorList>
            <consortium name="The Broad Institute Genomics Platform"/>
            <consortium name="The Broad Institute Genome Sequencing Center for Infectious Disease"/>
            <person name="Wu L."/>
            <person name="Ma J."/>
        </authorList>
    </citation>
    <scope>NUCLEOTIDE SEQUENCE [LARGE SCALE GENOMIC DNA]</scope>
    <source>
        <strain evidence="2">KCTC 32255</strain>
    </source>
</reference>
<gene>
    <name evidence="1" type="ORF">ACFQGD_21565</name>
</gene>